<keyword evidence="2 3" id="KW-0040">ANK repeat</keyword>
<proteinExistence type="predicted"/>
<dbReference type="Pfam" id="PF12796">
    <property type="entry name" value="Ank_2"/>
    <property type="match status" value="1"/>
</dbReference>
<dbReference type="CDD" id="cd08369">
    <property type="entry name" value="FMT_core"/>
    <property type="match status" value="1"/>
</dbReference>
<feature type="domain" description="Formyl transferase N-terminal" evidence="4">
    <location>
        <begin position="63"/>
        <end position="158"/>
    </location>
</feature>
<feature type="repeat" description="ANK" evidence="3">
    <location>
        <begin position="309"/>
        <end position="341"/>
    </location>
</feature>
<evidence type="ECO:0000256" key="2">
    <source>
        <dbReference type="ARBA" id="ARBA00023043"/>
    </source>
</evidence>
<dbReference type="EMBL" id="CP045871">
    <property type="protein sequence ID" value="QGG80636.1"/>
    <property type="molecule type" value="Genomic_DNA"/>
</dbReference>
<dbReference type="InterPro" id="IPR036770">
    <property type="entry name" value="Ankyrin_rpt-contain_sf"/>
</dbReference>
<accession>A0A5Q2QF27</accession>
<dbReference type="RefSeq" id="WP_153714140.1">
    <property type="nucleotide sequence ID" value="NZ_CP045871.1"/>
</dbReference>
<dbReference type="PANTHER" id="PTHR24171">
    <property type="entry name" value="ANKYRIN REPEAT DOMAIN-CONTAINING PROTEIN 39-RELATED"/>
    <property type="match status" value="1"/>
</dbReference>
<reference evidence="5 6" key="1">
    <citation type="submission" date="2019-11" db="EMBL/GenBank/DDBJ databases">
        <authorList>
            <person name="Khan S.A."/>
            <person name="Jeon C.O."/>
            <person name="Chun B.H."/>
        </authorList>
    </citation>
    <scope>NUCLEOTIDE SEQUENCE [LARGE SCALE GENOMIC DNA]</scope>
    <source>
        <strain evidence="5 6">IMCC 1097</strain>
    </source>
</reference>
<keyword evidence="6" id="KW-1185">Reference proteome</keyword>
<dbReference type="SMART" id="SM00248">
    <property type="entry name" value="ANK"/>
    <property type="match status" value="3"/>
</dbReference>
<dbReference type="PROSITE" id="PS50088">
    <property type="entry name" value="ANK_REPEAT"/>
    <property type="match status" value="1"/>
</dbReference>
<dbReference type="GO" id="GO:0004842">
    <property type="term" value="F:ubiquitin-protein transferase activity"/>
    <property type="evidence" value="ECO:0007669"/>
    <property type="project" value="TreeGrafter"/>
</dbReference>
<dbReference type="PROSITE" id="PS50297">
    <property type="entry name" value="ANK_REP_REGION"/>
    <property type="match status" value="1"/>
</dbReference>
<dbReference type="AlphaFoldDB" id="A0A5Q2QF27"/>
<dbReference type="InterPro" id="IPR002376">
    <property type="entry name" value="Formyl_transf_N"/>
</dbReference>
<dbReference type="GO" id="GO:0085020">
    <property type="term" value="P:protein K6-linked ubiquitination"/>
    <property type="evidence" value="ECO:0007669"/>
    <property type="project" value="TreeGrafter"/>
</dbReference>
<dbReference type="OrthoDB" id="8453275at2"/>
<dbReference type="Gene3D" id="3.40.50.12230">
    <property type="match status" value="1"/>
</dbReference>
<dbReference type="Proteomes" id="UP000388235">
    <property type="component" value="Chromosome"/>
</dbReference>
<evidence type="ECO:0000259" key="4">
    <source>
        <dbReference type="Pfam" id="PF00551"/>
    </source>
</evidence>
<dbReference type="InterPro" id="IPR036477">
    <property type="entry name" value="Formyl_transf_N_sf"/>
</dbReference>
<dbReference type="InterPro" id="IPR002110">
    <property type="entry name" value="Ankyrin_rpt"/>
</dbReference>
<dbReference type="PANTHER" id="PTHR24171:SF8">
    <property type="entry name" value="BRCA1-ASSOCIATED RING DOMAIN PROTEIN 1"/>
    <property type="match status" value="1"/>
</dbReference>
<dbReference type="Gene3D" id="1.25.40.20">
    <property type="entry name" value="Ankyrin repeat-containing domain"/>
    <property type="match status" value="1"/>
</dbReference>
<organism evidence="5 6">
    <name type="scientific">Litorivicinus lipolyticus</name>
    <dbReference type="NCBI Taxonomy" id="418701"/>
    <lineage>
        <taxon>Bacteria</taxon>
        <taxon>Pseudomonadati</taxon>
        <taxon>Pseudomonadota</taxon>
        <taxon>Gammaproteobacteria</taxon>
        <taxon>Oceanospirillales</taxon>
        <taxon>Litorivicinaceae</taxon>
        <taxon>Litorivicinus</taxon>
    </lineage>
</organism>
<evidence type="ECO:0000313" key="5">
    <source>
        <dbReference type="EMBL" id="QGG80636.1"/>
    </source>
</evidence>
<name>A0A5Q2QF27_9GAMM</name>
<sequence>MSADTKNIVIAGKNSIAIGALDYLLTEIKYPPSKIAVVINKTDNGNNGWQLSLKKYAERRSVRALTLQEAESSAEVFFSLEFDQIIKPNSFKSSCLYNIHFSLLPEYKGMYTSIWPILDGKSKVGCTLHRIDRGVDTGEVIDCEEFLINEFTTSSELYWLYLRKGLDLFKRTVKPLLTGSFISRPQHPIGSSYYSIDSFDFSDRTLNLKNTAWKIGRKVKALAFREYQLPEFNGVPIVNYEIVGERSQHTPGTLLYECDSYVLISTIDYNIKLFKDRYTDFIACLEIGDFDSVVSLLKNITSIEDRGSTGWTPLMVAAYHAHGDIFNFLLSEGADVNACNRNGTTVLMYAKDGFLRTGNRKVIDRCLSSGANIHQRDFNGLALADYIDSHTFDQIMLGVKL</sequence>
<dbReference type="KEGG" id="llp:GH975_08655"/>
<keyword evidence="1" id="KW-0677">Repeat</keyword>
<gene>
    <name evidence="5" type="ORF">GH975_08655</name>
</gene>
<protein>
    <submittedName>
        <fullName evidence="5">Formyl transferase</fullName>
    </submittedName>
</protein>
<evidence type="ECO:0000313" key="6">
    <source>
        <dbReference type="Proteomes" id="UP000388235"/>
    </source>
</evidence>
<dbReference type="SUPFAM" id="SSF53328">
    <property type="entry name" value="Formyltransferase"/>
    <property type="match status" value="1"/>
</dbReference>
<dbReference type="SUPFAM" id="SSF48403">
    <property type="entry name" value="Ankyrin repeat"/>
    <property type="match status" value="1"/>
</dbReference>
<evidence type="ECO:0000256" key="1">
    <source>
        <dbReference type="ARBA" id="ARBA00022737"/>
    </source>
</evidence>
<keyword evidence="5" id="KW-0808">Transferase</keyword>
<evidence type="ECO:0000256" key="3">
    <source>
        <dbReference type="PROSITE-ProRule" id="PRU00023"/>
    </source>
</evidence>
<dbReference type="Pfam" id="PF00551">
    <property type="entry name" value="Formyl_trans_N"/>
    <property type="match status" value="1"/>
</dbReference>